<keyword evidence="3" id="KW-1185">Reference proteome</keyword>
<evidence type="ECO:0000256" key="1">
    <source>
        <dbReference type="SAM" id="SignalP"/>
    </source>
</evidence>
<dbReference type="Proteomes" id="UP000593594">
    <property type="component" value="Chromosome"/>
</dbReference>
<dbReference type="InterPro" id="IPR018642">
    <property type="entry name" value="DUF2066"/>
</dbReference>
<keyword evidence="1" id="KW-0732">Signal</keyword>
<proteinExistence type="predicted"/>
<sequence length="381" mass="41117">MIPASSRPGTPLRQGSHRAGRALRSPLALLAVLVTAAFLAAQAAPAHANPFTVSGVLVDAKAEDASAAKLKAIGEAQVIAFKRMIRRLSTEEAAKKLDTLGPATIGRMMASLSIEQERSGPGRYIARLTITFLPDEIRKLFANSGILFTEQTAEPAMLLAIWDGPDGPVLWGDSNPWGNAWRHIDTTNALTPLVIPLGDVADRSTVTAQQVLAGDPVHIEALTSRYDGKGLLVATARPAGDNTVHVTVTGSSAVGQINYEETITAKSGGDKAAARKAARRFLTAMQDRWKENRLTRYRPPAPEQTITLAIPFSGIGEWNRIRGRLLASRMISSVDVDSLSGNGAMVTMTYRYNLDALSLELRRRGFALTRAGNQWVLRQSY</sequence>
<gene>
    <name evidence="2" type="ORF">HW532_04935</name>
</gene>
<dbReference type="EMBL" id="CP058214">
    <property type="protein sequence ID" value="QPC42106.1"/>
    <property type="molecule type" value="Genomic_DNA"/>
</dbReference>
<dbReference type="Pfam" id="PF09839">
    <property type="entry name" value="DUF2066"/>
    <property type="match status" value="1"/>
</dbReference>
<evidence type="ECO:0000313" key="3">
    <source>
        <dbReference type="Proteomes" id="UP000593594"/>
    </source>
</evidence>
<feature type="chain" id="PRO_5033002149" evidence="1">
    <location>
        <begin position="49"/>
        <end position="381"/>
    </location>
</feature>
<name>A0A7S8HB38_9HYPH</name>
<protein>
    <submittedName>
        <fullName evidence="2">DUF2066 domain-containing protein</fullName>
    </submittedName>
</protein>
<dbReference type="RefSeq" id="WP_213163336.1">
    <property type="nucleotide sequence ID" value="NZ_CP058214.1"/>
</dbReference>
<reference evidence="2 3" key="1">
    <citation type="submission" date="2020-06" db="EMBL/GenBank/DDBJ databases">
        <title>Genome sequence of 2 isolates from Red Sea Mangroves.</title>
        <authorList>
            <person name="Sefrji F."/>
            <person name="Michoud G."/>
            <person name="Merlino G."/>
            <person name="Daffonchio D."/>
        </authorList>
    </citation>
    <scope>NUCLEOTIDE SEQUENCE [LARGE SCALE GENOMIC DNA]</scope>
    <source>
        <strain evidence="2 3">R1DC25</strain>
    </source>
</reference>
<accession>A0A7S8HB38</accession>
<dbReference type="KEGG" id="kmn:HW532_04935"/>
<organism evidence="2 3">
    <name type="scientific">Kaustia mangrovi</name>
    <dbReference type="NCBI Taxonomy" id="2593653"/>
    <lineage>
        <taxon>Bacteria</taxon>
        <taxon>Pseudomonadati</taxon>
        <taxon>Pseudomonadota</taxon>
        <taxon>Alphaproteobacteria</taxon>
        <taxon>Hyphomicrobiales</taxon>
        <taxon>Parvibaculaceae</taxon>
        <taxon>Kaustia</taxon>
    </lineage>
</organism>
<feature type="signal peptide" evidence="1">
    <location>
        <begin position="1"/>
        <end position="48"/>
    </location>
</feature>
<dbReference type="AlphaFoldDB" id="A0A7S8HB38"/>
<evidence type="ECO:0000313" key="2">
    <source>
        <dbReference type="EMBL" id="QPC42106.1"/>
    </source>
</evidence>